<keyword evidence="3" id="KW-1185">Reference proteome</keyword>
<evidence type="ECO:0000313" key="2">
    <source>
        <dbReference type="EMBL" id="KUF15074.1"/>
    </source>
</evidence>
<evidence type="ECO:0000313" key="3">
    <source>
        <dbReference type="Proteomes" id="UP000054804"/>
    </source>
</evidence>
<keyword evidence="1" id="KW-0472">Membrane</keyword>
<organism evidence="2 3">
    <name type="scientific">Streptomyces silvensis</name>
    <dbReference type="NCBI Taxonomy" id="1765722"/>
    <lineage>
        <taxon>Bacteria</taxon>
        <taxon>Bacillati</taxon>
        <taxon>Actinomycetota</taxon>
        <taxon>Actinomycetes</taxon>
        <taxon>Kitasatosporales</taxon>
        <taxon>Streptomycetaceae</taxon>
        <taxon>Streptomyces</taxon>
    </lineage>
</organism>
<proteinExistence type="predicted"/>
<name>A0A0W7WWW7_9ACTN</name>
<dbReference type="Proteomes" id="UP000054804">
    <property type="component" value="Unassembled WGS sequence"/>
</dbReference>
<dbReference type="EMBL" id="LOCL01000048">
    <property type="protein sequence ID" value="KUF15074.1"/>
    <property type="molecule type" value="Genomic_DNA"/>
</dbReference>
<keyword evidence="1" id="KW-0812">Transmembrane</keyword>
<feature type="transmembrane region" description="Helical" evidence="1">
    <location>
        <begin position="21"/>
        <end position="40"/>
    </location>
</feature>
<evidence type="ECO:0000256" key="1">
    <source>
        <dbReference type="SAM" id="Phobius"/>
    </source>
</evidence>
<comment type="caution">
    <text evidence="2">The sequence shown here is derived from an EMBL/GenBank/DDBJ whole genome shotgun (WGS) entry which is preliminary data.</text>
</comment>
<keyword evidence="1" id="KW-1133">Transmembrane helix</keyword>
<gene>
    <name evidence="2" type="ORF">AT728_26780</name>
</gene>
<dbReference type="AlphaFoldDB" id="A0A0W7WWW7"/>
<feature type="transmembrane region" description="Helical" evidence="1">
    <location>
        <begin position="46"/>
        <end position="66"/>
    </location>
</feature>
<reference evidence="2 3" key="1">
    <citation type="submission" date="2015-12" db="EMBL/GenBank/DDBJ databases">
        <title>Draft genome sequence of Streptomyces silvensis ATCC 53525, a producer of novel hormone antagonists.</title>
        <authorList>
            <person name="Johnston C.W."/>
            <person name="Li Y."/>
            <person name="Magarvey N.A."/>
        </authorList>
    </citation>
    <scope>NUCLEOTIDE SEQUENCE [LARGE SCALE GENOMIC DNA]</scope>
    <source>
        <strain evidence="2 3">ATCC 53525</strain>
    </source>
</reference>
<dbReference type="RefSeq" id="WP_058850637.1">
    <property type="nucleotide sequence ID" value="NZ_LOCL01000048.1"/>
</dbReference>
<sequence length="87" mass="8488">MSHPSRAVGCVVHGAPHNRISVPDAVVVLVITVLACVLSGCGLATPSILAVLGGAGLVAAGTLLVLRGGGQRLGSLLVRVAHAVPAP</sequence>
<protein>
    <submittedName>
        <fullName evidence="2">Uncharacterized protein</fullName>
    </submittedName>
</protein>
<accession>A0A0W7WWW7</accession>